<comment type="caution">
    <text evidence="4">The sequence shown here is derived from an EMBL/GenBank/DDBJ whole genome shotgun (WGS) entry which is preliminary data.</text>
</comment>
<evidence type="ECO:0000256" key="2">
    <source>
        <dbReference type="SAM" id="SignalP"/>
    </source>
</evidence>
<keyword evidence="5" id="KW-1185">Reference proteome</keyword>
<dbReference type="PANTHER" id="PTHR38593">
    <property type="entry name" value="BLR2558 PROTEIN"/>
    <property type="match status" value="1"/>
</dbReference>
<feature type="region of interest" description="Disordered" evidence="1">
    <location>
        <begin position="36"/>
        <end position="56"/>
    </location>
</feature>
<feature type="chain" id="PRO_5016374799" evidence="2">
    <location>
        <begin position="28"/>
        <end position="221"/>
    </location>
</feature>
<proteinExistence type="predicted"/>
<feature type="compositionally biased region" description="Low complexity" evidence="1">
    <location>
        <begin position="39"/>
        <end position="50"/>
    </location>
</feature>
<evidence type="ECO:0000313" key="5">
    <source>
        <dbReference type="Proteomes" id="UP000248553"/>
    </source>
</evidence>
<keyword evidence="2" id="KW-0732">Signal</keyword>
<protein>
    <submittedName>
        <fullName evidence="4">DUF4142 domain-containing protein</fullName>
    </submittedName>
</protein>
<evidence type="ECO:0000313" key="4">
    <source>
        <dbReference type="EMBL" id="RAK65721.1"/>
    </source>
</evidence>
<feature type="signal peptide" evidence="2">
    <location>
        <begin position="1"/>
        <end position="27"/>
    </location>
</feature>
<name>A0A328BGR5_9BACT</name>
<feature type="domain" description="DUF4142" evidence="3">
    <location>
        <begin position="81"/>
        <end position="216"/>
    </location>
</feature>
<organism evidence="4 5">
    <name type="scientific">Hymenobacter edaphi</name>
    <dbReference type="NCBI Taxonomy" id="2211146"/>
    <lineage>
        <taxon>Bacteria</taxon>
        <taxon>Pseudomonadati</taxon>
        <taxon>Bacteroidota</taxon>
        <taxon>Cytophagia</taxon>
        <taxon>Cytophagales</taxon>
        <taxon>Hymenobacteraceae</taxon>
        <taxon>Hymenobacter</taxon>
    </lineage>
</organism>
<accession>A0A328BGR5</accession>
<dbReference type="Pfam" id="PF13628">
    <property type="entry name" value="DUF4142"/>
    <property type="match status" value="1"/>
</dbReference>
<dbReference type="AlphaFoldDB" id="A0A328BGR5"/>
<evidence type="ECO:0000259" key="3">
    <source>
        <dbReference type="Pfam" id="PF13628"/>
    </source>
</evidence>
<dbReference type="InterPro" id="IPR025419">
    <property type="entry name" value="DUF4142"/>
</dbReference>
<sequence length="221" mass="23608">MYQLTNAIAPMKRASLGLLTASLLLSAACTSTNPETEQASAARAEAAVSRPPGSSEVLGAYDPGTPETMNPTTADALRGFSDAEFLLTVASSNEMEVQLGTLAAQQGSTDAVKQFGQMMVDQHTAAGQELSAVNAQLDVKPSVAIMPMHQQLIDRLKDKAGRAFDERYLDVMETAHKLDIVMFEAKEKKAENAAVQAFAAKMLPTLRTHLAEANALEKQVD</sequence>
<dbReference type="Gene3D" id="1.20.1260.10">
    <property type="match status" value="1"/>
</dbReference>
<evidence type="ECO:0000256" key="1">
    <source>
        <dbReference type="SAM" id="MobiDB-lite"/>
    </source>
</evidence>
<dbReference type="PANTHER" id="PTHR38593:SF1">
    <property type="entry name" value="BLR2558 PROTEIN"/>
    <property type="match status" value="1"/>
</dbReference>
<dbReference type="EMBL" id="QHKM01000004">
    <property type="protein sequence ID" value="RAK65721.1"/>
    <property type="molecule type" value="Genomic_DNA"/>
</dbReference>
<reference evidence="5" key="1">
    <citation type="submission" date="2018-05" db="EMBL/GenBank/DDBJ databases">
        <authorList>
            <person name="Nie L."/>
        </authorList>
    </citation>
    <scope>NUCLEOTIDE SEQUENCE [LARGE SCALE GENOMIC DNA]</scope>
    <source>
        <strain evidence="5">NL</strain>
    </source>
</reference>
<dbReference type="Proteomes" id="UP000248553">
    <property type="component" value="Unassembled WGS sequence"/>
</dbReference>
<dbReference type="InterPro" id="IPR012347">
    <property type="entry name" value="Ferritin-like"/>
</dbReference>
<gene>
    <name evidence="4" type="ORF">DLM85_13435</name>
</gene>